<comment type="caution">
    <text evidence="2">The sequence shown here is derived from an EMBL/GenBank/DDBJ whole genome shotgun (WGS) entry which is preliminary data.</text>
</comment>
<keyword evidence="3" id="KW-1185">Reference proteome</keyword>
<dbReference type="EMBL" id="LKCW01000283">
    <property type="protein sequence ID" value="KPM34985.1"/>
    <property type="molecule type" value="Genomic_DNA"/>
</dbReference>
<dbReference type="SUPFAM" id="SSF51658">
    <property type="entry name" value="Xylose isomerase-like"/>
    <property type="match status" value="1"/>
</dbReference>
<feature type="domain" description="Xylose isomerase-like TIM barrel" evidence="1">
    <location>
        <begin position="26"/>
        <end position="322"/>
    </location>
</feature>
<dbReference type="InterPro" id="IPR050312">
    <property type="entry name" value="IolE/XylAMocC-like"/>
</dbReference>
<dbReference type="Proteomes" id="UP000050424">
    <property type="component" value="Unassembled WGS sequence"/>
</dbReference>
<dbReference type="PANTHER" id="PTHR12110">
    <property type="entry name" value="HYDROXYPYRUVATE ISOMERASE"/>
    <property type="match status" value="1"/>
</dbReference>
<protein>
    <submittedName>
        <fullName evidence="2">3-dehydroshikimate dehydratase</fullName>
    </submittedName>
</protein>
<dbReference type="Pfam" id="PF01261">
    <property type="entry name" value="AP_endonuc_2"/>
    <property type="match status" value="1"/>
</dbReference>
<dbReference type="STRING" id="78410.A0A0P7ALZ3"/>
<sequence>MAHKPSICTMSLGRCFAGHSLPHKLDMAQKYGFQGIEVFYEDLVDLADSFPGGSSLPANQLAAARTIRQLCDARSLDIICLQPFMHFAGLVDRAEHRRRLRELQLWFQLVRALGTDLVLFPSSFLSPDQVSEDMGLIVADFAEAADMGLREEPVVRFAVEALCWGTRIDTWEASWDVVQRVDRPNFGICLDSYNILGRIYADPAATTGRTPDCEEATVSSIKRLLSDVDVAKLFLLQVADGERLDQPLDEHHAFYSAEQPCRMSWSRNARLFYGEPQYGGYLPVKEVLRTIVHGLGFEGWLSFEVFNRRLTDTDKEVPEEMARRAAESWVKMKADVGLRTEDVVQPRLQAML</sequence>
<accession>A0A0P7ALZ3</accession>
<dbReference type="InterPro" id="IPR036237">
    <property type="entry name" value="Xyl_isomerase-like_sf"/>
</dbReference>
<evidence type="ECO:0000313" key="2">
    <source>
        <dbReference type="EMBL" id="KPM34985.1"/>
    </source>
</evidence>
<name>A0A0P7ALZ3_9HYPO</name>
<dbReference type="OrthoDB" id="5360893at2759"/>
<dbReference type="InterPro" id="IPR013022">
    <property type="entry name" value="Xyl_isomerase-like_TIM-brl"/>
</dbReference>
<evidence type="ECO:0000313" key="3">
    <source>
        <dbReference type="Proteomes" id="UP000050424"/>
    </source>
</evidence>
<reference evidence="2 3" key="1">
    <citation type="submission" date="2015-09" db="EMBL/GenBank/DDBJ databases">
        <title>Draft genome of a European isolate of the apple canker pathogen Neonectria ditissima.</title>
        <authorList>
            <person name="Gomez-Cortecero A."/>
            <person name="Harrison R.J."/>
            <person name="Armitage A.D."/>
        </authorList>
    </citation>
    <scope>NUCLEOTIDE SEQUENCE [LARGE SCALE GENOMIC DNA]</scope>
    <source>
        <strain evidence="2 3">R09/05</strain>
    </source>
</reference>
<gene>
    <name evidence="2" type="ORF">AK830_g11581</name>
</gene>
<dbReference type="Gene3D" id="3.20.20.150">
    <property type="entry name" value="Divalent-metal-dependent TIM barrel enzymes"/>
    <property type="match status" value="1"/>
</dbReference>
<evidence type="ECO:0000259" key="1">
    <source>
        <dbReference type="Pfam" id="PF01261"/>
    </source>
</evidence>
<proteinExistence type="predicted"/>
<organism evidence="2 3">
    <name type="scientific">Neonectria ditissima</name>
    <dbReference type="NCBI Taxonomy" id="78410"/>
    <lineage>
        <taxon>Eukaryota</taxon>
        <taxon>Fungi</taxon>
        <taxon>Dikarya</taxon>
        <taxon>Ascomycota</taxon>
        <taxon>Pezizomycotina</taxon>
        <taxon>Sordariomycetes</taxon>
        <taxon>Hypocreomycetidae</taxon>
        <taxon>Hypocreales</taxon>
        <taxon>Nectriaceae</taxon>
        <taxon>Neonectria</taxon>
    </lineage>
</organism>
<dbReference type="AlphaFoldDB" id="A0A0P7ALZ3"/>
<dbReference type="PANTHER" id="PTHR12110:SF21">
    <property type="entry name" value="XYLOSE ISOMERASE-LIKE TIM BARREL DOMAIN-CONTAINING PROTEIN"/>
    <property type="match status" value="1"/>
</dbReference>